<dbReference type="VEuPathDB" id="MicrosporidiaDB:VCUG_00476"/>
<protein>
    <submittedName>
        <fullName evidence="1">Uncharacterized protein</fullName>
    </submittedName>
</protein>
<dbReference type="GeneID" id="19878363"/>
<evidence type="ECO:0000313" key="2">
    <source>
        <dbReference type="Proteomes" id="UP000011081"/>
    </source>
</evidence>
<dbReference type="EMBL" id="GL877408">
    <property type="protein sequence ID" value="ELA48053.1"/>
    <property type="molecule type" value="Genomic_DNA"/>
</dbReference>
<reference evidence="2" key="1">
    <citation type="submission" date="2011-03" db="EMBL/GenBank/DDBJ databases">
        <title>The genome sequence of Vavraia culicis strain floridensis.</title>
        <authorList>
            <consortium name="The Broad Institute Genome Sequencing Platform"/>
            <person name="Cuomo C."/>
            <person name="Becnel J."/>
            <person name="Sanscrainte N."/>
            <person name="Young S.K."/>
            <person name="Zeng Q."/>
            <person name="Gargeya S."/>
            <person name="Fitzgerald M."/>
            <person name="Haas B."/>
            <person name="Abouelleil A."/>
            <person name="Alvarado L."/>
            <person name="Arachchi H.M."/>
            <person name="Berlin A."/>
            <person name="Chapman S.B."/>
            <person name="Gearin G."/>
            <person name="Goldberg J."/>
            <person name="Griggs A."/>
            <person name="Gujja S."/>
            <person name="Hansen M."/>
            <person name="Heiman D."/>
            <person name="Howarth C."/>
            <person name="Larimer J."/>
            <person name="Lui A."/>
            <person name="MacDonald P.J.P."/>
            <person name="McCowen C."/>
            <person name="Montmayeur A."/>
            <person name="Murphy C."/>
            <person name="Neiman D."/>
            <person name="Pearson M."/>
            <person name="Priest M."/>
            <person name="Roberts A."/>
            <person name="Saif S."/>
            <person name="Shea T."/>
            <person name="Sisk P."/>
            <person name="Stolte C."/>
            <person name="Sykes S."/>
            <person name="Wortman J."/>
            <person name="Nusbaum C."/>
            <person name="Birren B."/>
        </authorList>
    </citation>
    <scope>NUCLEOTIDE SEQUENCE [LARGE SCALE GENOMIC DNA]</scope>
    <source>
        <strain evidence="2">floridensis</strain>
    </source>
</reference>
<gene>
    <name evidence="1" type="ORF">VCUG_00476</name>
</gene>
<evidence type="ECO:0000313" key="1">
    <source>
        <dbReference type="EMBL" id="ELA48053.1"/>
    </source>
</evidence>
<proteinExistence type="predicted"/>
<accession>L2GXM7</accession>
<keyword evidence="2" id="KW-1185">Reference proteome</keyword>
<dbReference type="InParanoid" id="L2GXM7"/>
<dbReference type="Proteomes" id="UP000011081">
    <property type="component" value="Unassembled WGS sequence"/>
</dbReference>
<name>L2GXM7_VAVCU</name>
<dbReference type="RefSeq" id="XP_008073498.1">
    <property type="nucleotide sequence ID" value="XM_008075307.1"/>
</dbReference>
<dbReference type="HOGENOM" id="CLU_2063256_0_0_1"/>
<sequence length="119" mass="13896">MKVKRVVTKFFIDQNIVLILFGSHVCTKNIAIGTETGIAAVTSNKERKCVQQTYFMVLPAYQHRNVMRQPMWKVLYEDKYCSRKLPARQIKIIDGFSTTFFIKMLKTCFTAKKSWLGMF</sequence>
<dbReference type="AlphaFoldDB" id="L2GXM7"/>
<organism evidence="1 2">
    <name type="scientific">Vavraia culicis (isolate floridensis)</name>
    <name type="common">Microsporidian parasite</name>
    <dbReference type="NCBI Taxonomy" id="948595"/>
    <lineage>
        <taxon>Eukaryota</taxon>
        <taxon>Fungi</taxon>
        <taxon>Fungi incertae sedis</taxon>
        <taxon>Microsporidia</taxon>
        <taxon>Pleistophoridae</taxon>
        <taxon>Vavraia</taxon>
    </lineage>
</organism>